<dbReference type="AlphaFoldDB" id="A0A7Y6MDL1"/>
<protein>
    <submittedName>
        <fullName evidence="2">Trehalose-6-phosphate synthase</fullName>
    </submittedName>
</protein>
<dbReference type="EMBL" id="JABWGO010000005">
    <property type="protein sequence ID" value="NUW42826.1"/>
    <property type="molecule type" value="Genomic_DNA"/>
</dbReference>
<comment type="similarity">
    <text evidence="1">Belongs to the glycosyltransferase 20 family.</text>
</comment>
<dbReference type="GO" id="GO:0005992">
    <property type="term" value="P:trehalose biosynthetic process"/>
    <property type="evidence" value="ECO:0007669"/>
    <property type="project" value="InterPro"/>
</dbReference>
<keyword evidence="3" id="KW-1185">Reference proteome</keyword>
<dbReference type="Proteomes" id="UP000546126">
    <property type="component" value="Unassembled WGS sequence"/>
</dbReference>
<proteinExistence type="inferred from homology"/>
<dbReference type="GO" id="GO:0003825">
    <property type="term" value="F:alpha,alpha-trehalose-phosphate synthase (UDP-forming) activity"/>
    <property type="evidence" value="ECO:0007669"/>
    <property type="project" value="TreeGrafter"/>
</dbReference>
<dbReference type="PANTHER" id="PTHR10788:SF106">
    <property type="entry name" value="BCDNA.GH08860"/>
    <property type="match status" value="1"/>
</dbReference>
<dbReference type="GO" id="GO:0004805">
    <property type="term" value="F:trehalose-phosphatase activity"/>
    <property type="evidence" value="ECO:0007669"/>
    <property type="project" value="TreeGrafter"/>
</dbReference>
<dbReference type="PANTHER" id="PTHR10788">
    <property type="entry name" value="TREHALOSE-6-PHOSPHATE SYNTHASE"/>
    <property type="match status" value="1"/>
</dbReference>
<evidence type="ECO:0000313" key="2">
    <source>
        <dbReference type="EMBL" id="NUW42826.1"/>
    </source>
</evidence>
<reference evidence="2 3" key="1">
    <citation type="submission" date="2020-06" db="EMBL/GenBank/DDBJ databases">
        <authorList>
            <person name="Chanama M."/>
        </authorList>
    </citation>
    <scope>NUCLEOTIDE SEQUENCE [LARGE SCALE GENOMIC DNA]</scope>
    <source>
        <strain evidence="2 3">TBRC6557</strain>
    </source>
</reference>
<gene>
    <name evidence="2" type="ORF">HT134_22175</name>
</gene>
<dbReference type="Pfam" id="PF00982">
    <property type="entry name" value="Glyco_transf_20"/>
    <property type="match status" value="1"/>
</dbReference>
<dbReference type="InterPro" id="IPR001830">
    <property type="entry name" value="Glyco_trans_20"/>
</dbReference>
<evidence type="ECO:0000313" key="3">
    <source>
        <dbReference type="Proteomes" id="UP000546126"/>
    </source>
</evidence>
<dbReference type="GO" id="GO:0005829">
    <property type="term" value="C:cytosol"/>
    <property type="evidence" value="ECO:0007669"/>
    <property type="project" value="TreeGrafter"/>
</dbReference>
<organism evidence="2 3">
    <name type="scientific">Nonomuraea rhodomycinica</name>
    <dbReference type="NCBI Taxonomy" id="1712872"/>
    <lineage>
        <taxon>Bacteria</taxon>
        <taxon>Bacillati</taxon>
        <taxon>Actinomycetota</taxon>
        <taxon>Actinomycetes</taxon>
        <taxon>Streptosporangiales</taxon>
        <taxon>Streptosporangiaceae</taxon>
        <taxon>Nonomuraea</taxon>
    </lineage>
</organism>
<dbReference type="Gene3D" id="3.40.50.2000">
    <property type="entry name" value="Glycogen Phosphorylase B"/>
    <property type="match status" value="2"/>
</dbReference>
<accession>A0A7Y6MDL1</accession>
<sequence length="490" mass="55548">MWRLSQGEPRRTWVSGRSSFLIVANRLPVDRTIEPDGTASWRRSPGGLVTAIAPVMQRRHGAWLGWHGAPDEKLEPLEQDGMSLIPVPLSAREVELYYEGFSNATLWPLYHDVVAPPVFDRTMWEAYRAVNERFATAAAEVADEGAVVWVQDYQLQLVPAMLRKLRPDLRIGFFLHIPFPPVELFWRLPWRKDLVEGLLGADLVGFQLPGGAANFRRLCRRLLGLPYKGNEIFLDDRVVTTQAFPISVDFGELDSMVREPHIIQRAKEIRSELGDPEHVLLGVDRLDYTKGIGQRLEAFGELLKDGRIAPGEAVFVQIATPSRERVEEYKRLRDDIELQVGRINGEHATLGLQPVQYFHQSYGRDELAALYLAADVMVVTPLRDGMNLVAKEYVSCHQDLHGALVLSEFTGAADELRQAYLVNPYDIEDVKRQMVAAMRATPHELARRMRTMRRRVATYDVDRWASEFLTALEQPASPTAMPDSASWQSD</sequence>
<name>A0A7Y6MDL1_9ACTN</name>
<dbReference type="CDD" id="cd03788">
    <property type="entry name" value="GT20_TPS"/>
    <property type="match status" value="1"/>
</dbReference>
<dbReference type="SUPFAM" id="SSF53756">
    <property type="entry name" value="UDP-Glycosyltransferase/glycogen phosphorylase"/>
    <property type="match status" value="1"/>
</dbReference>
<evidence type="ECO:0000256" key="1">
    <source>
        <dbReference type="ARBA" id="ARBA00008799"/>
    </source>
</evidence>
<comment type="caution">
    <text evidence="2">The sequence shown here is derived from an EMBL/GenBank/DDBJ whole genome shotgun (WGS) entry which is preliminary data.</text>
</comment>